<organism evidence="6 7">
    <name type="scientific">Leptotrombidium deliense</name>
    <dbReference type="NCBI Taxonomy" id="299467"/>
    <lineage>
        <taxon>Eukaryota</taxon>
        <taxon>Metazoa</taxon>
        <taxon>Ecdysozoa</taxon>
        <taxon>Arthropoda</taxon>
        <taxon>Chelicerata</taxon>
        <taxon>Arachnida</taxon>
        <taxon>Acari</taxon>
        <taxon>Acariformes</taxon>
        <taxon>Trombidiformes</taxon>
        <taxon>Prostigmata</taxon>
        <taxon>Anystina</taxon>
        <taxon>Parasitengona</taxon>
        <taxon>Trombiculoidea</taxon>
        <taxon>Trombiculidae</taxon>
        <taxon>Leptotrombidium</taxon>
    </lineage>
</organism>
<evidence type="ECO:0000256" key="4">
    <source>
        <dbReference type="ARBA" id="ARBA00023186"/>
    </source>
</evidence>
<dbReference type="Proteomes" id="UP000288716">
    <property type="component" value="Unassembled WGS sequence"/>
</dbReference>
<comment type="caution">
    <text evidence="6">The sequence shown here is derived from an EMBL/GenBank/DDBJ whole genome shotgun (WGS) entry which is preliminary data.</text>
</comment>
<evidence type="ECO:0000256" key="1">
    <source>
        <dbReference type="ARBA" id="ARBA00004173"/>
    </source>
</evidence>
<evidence type="ECO:0000313" key="6">
    <source>
        <dbReference type="EMBL" id="RWS19092.1"/>
    </source>
</evidence>
<dbReference type="GO" id="GO:0006120">
    <property type="term" value="P:mitochondrial electron transport, NADH to ubiquinone"/>
    <property type="evidence" value="ECO:0007669"/>
    <property type="project" value="TreeGrafter"/>
</dbReference>
<dbReference type="GO" id="GO:0051082">
    <property type="term" value="F:unfolded protein binding"/>
    <property type="evidence" value="ECO:0007669"/>
    <property type="project" value="TreeGrafter"/>
</dbReference>
<dbReference type="Pfam" id="PF08547">
    <property type="entry name" value="CIA30"/>
    <property type="match status" value="1"/>
</dbReference>
<dbReference type="InterPro" id="IPR013857">
    <property type="entry name" value="NADH-UbQ_OxRdtase-assoc_prot30"/>
</dbReference>
<keyword evidence="4" id="KW-0143">Chaperone</keyword>
<evidence type="ECO:0000313" key="7">
    <source>
        <dbReference type="Proteomes" id="UP000288716"/>
    </source>
</evidence>
<dbReference type="OrthoDB" id="42561at2759"/>
<dbReference type="AlphaFoldDB" id="A0A443RUR6"/>
<dbReference type="STRING" id="299467.A0A443RUR6"/>
<dbReference type="PANTHER" id="PTHR13194">
    <property type="entry name" value="COMPLEX I INTERMEDIATE-ASSOCIATED PROTEIN 30"/>
    <property type="match status" value="1"/>
</dbReference>
<name>A0A443RUR6_9ACAR</name>
<evidence type="ECO:0000259" key="5">
    <source>
        <dbReference type="Pfam" id="PF08547"/>
    </source>
</evidence>
<dbReference type="VEuPathDB" id="VectorBase:LDEU012948"/>
<evidence type="ECO:0000256" key="3">
    <source>
        <dbReference type="ARBA" id="ARBA00023128"/>
    </source>
</evidence>
<comment type="subcellular location">
    <subcellularLocation>
        <location evidence="1">Mitochondrion</location>
    </subcellularLocation>
</comment>
<evidence type="ECO:0000256" key="2">
    <source>
        <dbReference type="ARBA" id="ARBA00007884"/>
    </source>
</evidence>
<gene>
    <name evidence="6" type="ORF">B4U80_00433</name>
</gene>
<protein>
    <submittedName>
        <fullName evidence="6">Putative complex I intermediate-associated protein 30-like protein</fullName>
    </submittedName>
</protein>
<dbReference type="SUPFAM" id="SSF49785">
    <property type="entry name" value="Galactose-binding domain-like"/>
    <property type="match status" value="1"/>
</dbReference>
<dbReference type="InterPro" id="IPR008979">
    <property type="entry name" value="Galactose-bd-like_sf"/>
</dbReference>
<sequence length="216" mass="25427">MRSVVAALRTGNAFLYRKQIVNQCRCMTIYESSRKGSPEYDSQEKYDEWLKKPMTEKIRIKSQYLKKNVLLWCEEWKEKLRMDPKEVLPGDRDIQFKFNSQEECEKWIISADSDWNEGFTTGTLETSTAGYGVFHGKLDTSLPKSGNIVRAGWITMSFKCPKKSFNRPNTFDWDRYTHLIMRIRGDGRKYSLMIKTPGFFDIHWLDLKAYSLFTHG</sequence>
<dbReference type="EMBL" id="NCKV01030287">
    <property type="protein sequence ID" value="RWS19092.1"/>
    <property type="molecule type" value="Genomic_DNA"/>
</dbReference>
<dbReference type="InterPro" id="IPR039131">
    <property type="entry name" value="NDUFAF1"/>
</dbReference>
<keyword evidence="3" id="KW-0496">Mitochondrion</keyword>
<proteinExistence type="inferred from homology"/>
<keyword evidence="7" id="KW-1185">Reference proteome</keyword>
<accession>A0A443RUR6</accession>
<dbReference type="GO" id="GO:0032981">
    <property type="term" value="P:mitochondrial respiratory chain complex I assembly"/>
    <property type="evidence" value="ECO:0007669"/>
    <property type="project" value="TreeGrafter"/>
</dbReference>
<dbReference type="GO" id="GO:0005739">
    <property type="term" value="C:mitochondrion"/>
    <property type="evidence" value="ECO:0007669"/>
    <property type="project" value="UniProtKB-SubCell"/>
</dbReference>
<feature type="non-terminal residue" evidence="6">
    <location>
        <position position="216"/>
    </location>
</feature>
<reference evidence="6 7" key="1">
    <citation type="journal article" date="2018" name="Gigascience">
        <title>Genomes of trombidid mites reveal novel predicted allergens and laterally-transferred genes associated with secondary metabolism.</title>
        <authorList>
            <person name="Dong X."/>
            <person name="Chaisiri K."/>
            <person name="Xia D."/>
            <person name="Armstrong S.D."/>
            <person name="Fang Y."/>
            <person name="Donnelly M.J."/>
            <person name="Kadowaki T."/>
            <person name="McGarry J.W."/>
            <person name="Darby A.C."/>
            <person name="Makepeace B.L."/>
        </authorList>
    </citation>
    <scope>NUCLEOTIDE SEQUENCE [LARGE SCALE GENOMIC DNA]</scope>
    <source>
        <strain evidence="6">UoL-UT</strain>
    </source>
</reference>
<feature type="domain" description="NADH:ubiquinone oxidoreductase intermediate-associated protein 30" evidence="5">
    <location>
        <begin position="96"/>
        <end position="197"/>
    </location>
</feature>
<dbReference type="PANTHER" id="PTHR13194:SF18">
    <property type="entry name" value="COMPLEX I INTERMEDIATE-ASSOCIATED PROTEIN 30, MITOCHONDRIAL"/>
    <property type="match status" value="1"/>
</dbReference>
<comment type="similarity">
    <text evidence="2">Belongs to the CIA30 family.</text>
</comment>